<keyword evidence="1 5" id="KW-0436">Ligase</keyword>
<dbReference type="InterPro" id="IPR005875">
    <property type="entry name" value="PurK"/>
</dbReference>
<dbReference type="SUPFAM" id="SSF56059">
    <property type="entry name" value="Glutathione synthetase ATP-binding domain-like"/>
    <property type="match status" value="1"/>
</dbReference>
<dbReference type="EC" id="6.3.4.18" evidence="5 6"/>
<evidence type="ECO:0000256" key="5">
    <source>
        <dbReference type="HAMAP-Rule" id="MF_01928"/>
    </source>
</evidence>
<dbReference type="EMBL" id="PDOE01000004">
    <property type="protein sequence ID" value="RKL67179.1"/>
    <property type="molecule type" value="Genomic_DNA"/>
</dbReference>
<comment type="pathway">
    <text evidence="5 6">Purine metabolism; IMP biosynthesis via de novo pathway; 5-amino-1-(5-phospho-D-ribosyl)imidazole-4-carboxylate from 5-amino-1-(5-phospho-D-ribosyl)imidazole (N5-CAIR route): step 1/2.</text>
</comment>
<keyword evidence="4 5" id="KW-0067">ATP-binding</keyword>
<evidence type="ECO:0000313" key="9">
    <source>
        <dbReference type="EMBL" id="RKL67179.1"/>
    </source>
</evidence>
<dbReference type="InterPro" id="IPR011761">
    <property type="entry name" value="ATP-grasp"/>
</dbReference>
<keyword evidence="3 5" id="KW-0658">Purine biosynthesis</keyword>
<dbReference type="RefSeq" id="WP_110937334.1">
    <property type="nucleotide sequence ID" value="NZ_KZ614146.1"/>
</dbReference>
<dbReference type="GO" id="GO:0005524">
    <property type="term" value="F:ATP binding"/>
    <property type="evidence" value="ECO:0007669"/>
    <property type="project" value="UniProtKB-UniRule"/>
</dbReference>
<feature type="compositionally biased region" description="Acidic residues" evidence="7">
    <location>
        <begin position="378"/>
        <end position="392"/>
    </location>
</feature>
<dbReference type="InterPro" id="IPR040686">
    <property type="entry name" value="PurK_C"/>
</dbReference>
<dbReference type="Proteomes" id="UP000281498">
    <property type="component" value="Unassembled WGS sequence"/>
</dbReference>
<comment type="function">
    <text evidence="6">Catalyzes the ATP-dependent conversion of 5-aminoimidazole ribonucleotide (AIR) and HCO(3)- to N5-carboxyaminoimidazole ribonucleotide (N5-CAIR).</text>
</comment>
<reference evidence="9 10" key="1">
    <citation type="submission" date="2017-10" db="EMBL/GenBank/DDBJ databases">
        <title>Bacillus sp. nov., a halophilic bacterium isolated from a Keqin Lake.</title>
        <authorList>
            <person name="Wang H."/>
        </authorList>
    </citation>
    <scope>NUCLEOTIDE SEQUENCE [LARGE SCALE GENOMIC DNA]</scope>
    <source>
        <strain evidence="9 10">KCTC 13187</strain>
    </source>
</reference>
<dbReference type="InterPro" id="IPR013815">
    <property type="entry name" value="ATP_grasp_subdomain_1"/>
</dbReference>
<dbReference type="FunFam" id="3.30.470.20:FF:000029">
    <property type="entry name" value="N5-carboxyaminoimidazole ribonucleotide synthase"/>
    <property type="match status" value="1"/>
</dbReference>
<dbReference type="SUPFAM" id="SSF51246">
    <property type="entry name" value="Rudiment single hybrid motif"/>
    <property type="match status" value="1"/>
</dbReference>
<dbReference type="PANTHER" id="PTHR11609">
    <property type="entry name" value="PURINE BIOSYNTHESIS PROTEIN 6/7, PUR6/7"/>
    <property type="match status" value="1"/>
</dbReference>
<proteinExistence type="inferred from homology"/>
<dbReference type="Gene3D" id="3.30.1490.20">
    <property type="entry name" value="ATP-grasp fold, A domain"/>
    <property type="match status" value="1"/>
</dbReference>
<organism evidence="9 10">
    <name type="scientific">Salipaludibacillus neizhouensis</name>
    <dbReference type="NCBI Taxonomy" id="885475"/>
    <lineage>
        <taxon>Bacteria</taxon>
        <taxon>Bacillati</taxon>
        <taxon>Bacillota</taxon>
        <taxon>Bacilli</taxon>
        <taxon>Bacillales</taxon>
        <taxon>Bacillaceae</taxon>
    </lineage>
</organism>
<dbReference type="Pfam" id="PF02222">
    <property type="entry name" value="ATP-grasp"/>
    <property type="match status" value="1"/>
</dbReference>
<comment type="catalytic activity">
    <reaction evidence="5 6">
        <text>5-amino-1-(5-phospho-beta-D-ribosyl)imidazole + hydrogencarbonate + ATP = 5-carboxyamino-1-(5-phospho-D-ribosyl)imidazole + ADP + phosphate + 2 H(+)</text>
        <dbReference type="Rhea" id="RHEA:19317"/>
        <dbReference type="ChEBI" id="CHEBI:15378"/>
        <dbReference type="ChEBI" id="CHEBI:17544"/>
        <dbReference type="ChEBI" id="CHEBI:30616"/>
        <dbReference type="ChEBI" id="CHEBI:43474"/>
        <dbReference type="ChEBI" id="CHEBI:58730"/>
        <dbReference type="ChEBI" id="CHEBI:137981"/>
        <dbReference type="ChEBI" id="CHEBI:456216"/>
        <dbReference type="EC" id="6.3.4.18"/>
    </reaction>
</comment>
<keyword evidence="2 5" id="KW-0547">Nucleotide-binding</keyword>
<dbReference type="OrthoDB" id="9804625at2"/>
<dbReference type="GO" id="GO:0034028">
    <property type="term" value="F:5-(carboxyamino)imidazole ribonucleotide synthase activity"/>
    <property type="evidence" value="ECO:0007669"/>
    <property type="project" value="UniProtKB-UniRule"/>
</dbReference>
<gene>
    <name evidence="5 6" type="primary">purK</name>
    <name evidence="9" type="ORF">CR203_11760</name>
</gene>
<dbReference type="Pfam" id="PF22660">
    <property type="entry name" value="RS_preATP-grasp-like"/>
    <property type="match status" value="1"/>
</dbReference>
<dbReference type="FunFam" id="3.30.1490.20:FF:000015">
    <property type="entry name" value="N5-carboxyaminoimidazole ribonucleotide synthase"/>
    <property type="match status" value="1"/>
</dbReference>
<dbReference type="GO" id="GO:0046872">
    <property type="term" value="F:metal ion binding"/>
    <property type="evidence" value="ECO:0007669"/>
    <property type="project" value="InterPro"/>
</dbReference>
<accession>A0A3A9K4B5</accession>
<dbReference type="InterPro" id="IPR003135">
    <property type="entry name" value="ATP-grasp_carboxylate-amine"/>
</dbReference>
<feature type="region of interest" description="Disordered" evidence="7">
    <location>
        <begin position="370"/>
        <end position="392"/>
    </location>
</feature>
<comment type="similarity">
    <text evidence="5 6">Belongs to the PurK/PurT family.</text>
</comment>
<evidence type="ECO:0000256" key="1">
    <source>
        <dbReference type="ARBA" id="ARBA00022598"/>
    </source>
</evidence>
<dbReference type="InterPro" id="IPR016185">
    <property type="entry name" value="PreATP-grasp_dom_sf"/>
</dbReference>
<feature type="domain" description="ATP-grasp" evidence="8">
    <location>
        <begin position="112"/>
        <end position="299"/>
    </location>
</feature>
<dbReference type="NCBIfam" id="NF004676">
    <property type="entry name" value="PRK06019.1-2"/>
    <property type="match status" value="1"/>
</dbReference>
<comment type="subunit">
    <text evidence="5 6">Homodimer.</text>
</comment>
<evidence type="ECO:0000256" key="7">
    <source>
        <dbReference type="SAM" id="MobiDB-lite"/>
    </source>
</evidence>
<comment type="function">
    <text evidence="5">Catalyzes the ATP-dependent conversion of 5-aminoimidazole ribonucleotide (AIR) and HCO(3)(-) to N5-carboxyaminoimidazole ribonucleotide (N5-CAIR).</text>
</comment>
<dbReference type="PANTHER" id="PTHR11609:SF5">
    <property type="entry name" value="PHOSPHORIBOSYLAMINOIMIDAZOLE CARBOXYLASE"/>
    <property type="match status" value="1"/>
</dbReference>
<evidence type="ECO:0000256" key="3">
    <source>
        <dbReference type="ARBA" id="ARBA00022755"/>
    </source>
</evidence>
<dbReference type="Pfam" id="PF17769">
    <property type="entry name" value="PurK_C"/>
    <property type="match status" value="1"/>
</dbReference>
<dbReference type="GO" id="GO:0005829">
    <property type="term" value="C:cytosol"/>
    <property type="evidence" value="ECO:0007669"/>
    <property type="project" value="TreeGrafter"/>
</dbReference>
<protein>
    <recommendedName>
        <fullName evidence="5 6">N5-carboxyaminoimidazole ribonucleotide synthase</fullName>
        <shortName evidence="5 6">N5-CAIR synthase</shortName>
        <ecNumber evidence="5 6">6.3.4.18</ecNumber>
    </recommendedName>
    <alternativeName>
        <fullName evidence="5 6">5-(carboxyamino)imidazole ribonucleotide synthetase</fullName>
    </alternativeName>
</protein>
<dbReference type="SUPFAM" id="SSF52440">
    <property type="entry name" value="PreATP-grasp domain"/>
    <property type="match status" value="1"/>
</dbReference>
<sequence>MRNKWIEPGKTIGILGGGQLGRMMALSAREMGYRVAVLDPTPDSPCGQVADEQIIGKYDDLAAAEKLAEICDVLTYEFENIDSETAKWLEENMYLPQGSNLLSITQDRIHEKKAIKSFNIPVVRYRALETASELQQAREALGLPAVLKTTRGGYDGKGQRIIRSNNELPAAWSEMEGSGPFILEAWVPFEHEISVIVTRSVNGEMTTFPVAENIHVKNALHQSIVPARISPDVEKQAIEIATQLAESFDLIGTLAVEMFVDDDERIYVNELAPRPHNSGHYSINSCETSQFEQHIRAICGWPLGKTTLLKPSIMVNILGEHVDGVIENLENLPENHLHMYGKKEARTGRKMGHITFLTDDLEKTLEAIDESSIWKQEEETEDTEETIGGTEE</sequence>
<feature type="binding site" evidence="5">
    <location>
        <begin position="153"/>
        <end position="159"/>
    </location>
    <ligand>
        <name>ATP</name>
        <dbReference type="ChEBI" id="CHEBI:30616"/>
    </ligand>
</feature>
<comment type="caution">
    <text evidence="9">The sequence shown here is derived from an EMBL/GenBank/DDBJ whole genome shotgun (WGS) entry which is preliminary data.</text>
</comment>
<dbReference type="GO" id="GO:0006189">
    <property type="term" value="P:'de novo' IMP biosynthetic process"/>
    <property type="evidence" value="ECO:0007669"/>
    <property type="project" value="UniProtKB-UniRule"/>
</dbReference>
<dbReference type="NCBIfam" id="NF004679">
    <property type="entry name" value="PRK06019.1-5"/>
    <property type="match status" value="1"/>
</dbReference>
<evidence type="ECO:0000313" key="10">
    <source>
        <dbReference type="Proteomes" id="UP000281498"/>
    </source>
</evidence>
<feature type="binding site" evidence="5">
    <location>
        <position position="192"/>
    </location>
    <ligand>
        <name>ATP</name>
        <dbReference type="ChEBI" id="CHEBI:30616"/>
    </ligand>
</feature>
<feature type="binding site" evidence="5">
    <location>
        <position position="108"/>
    </location>
    <ligand>
        <name>ATP</name>
        <dbReference type="ChEBI" id="CHEBI:30616"/>
    </ligand>
</feature>
<dbReference type="InterPro" id="IPR011054">
    <property type="entry name" value="Rudment_hybrid_motif"/>
</dbReference>
<evidence type="ECO:0000259" key="8">
    <source>
        <dbReference type="PROSITE" id="PS50975"/>
    </source>
</evidence>
<dbReference type="NCBIfam" id="TIGR01161">
    <property type="entry name" value="purK"/>
    <property type="match status" value="1"/>
</dbReference>
<dbReference type="Gene3D" id="3.40.50.20">
    <property type="match status" value="1"/>
</dbReference>
<dbReference type="GO" id="GO:0004638">
    <property type="term" value="F:phosphoribosylaminoimidazole carboxylase activity"/>
    <property type="evidence" value="ECO:0007669"/>
    <property type="project" value="InterPro"/>
</dbReference>
<name>A0A3A9K4B5_9BACI</name>
<dbReference type="NCBIfam" id="NF004675">
    <property type="entry name" value="PRK06019.1-1"/>
    <property type="match status" value="1"/>
</dbReference>
<evidence type="ECO:0000256" key="4">
    <source>
        <dbReference type="ARBA" id="ARBA00022840"/>
    </source>
</evidence>
<feature type="binding site" evidence="5">
    <location>
        <position position="215"/>
    </location>
    <ligand>
        <name>ATP</name>
        <dbReference type="ChEBI" id="CHEBI:30616"/>
    </ligand>
</feature>
<dbReference type="InterPro" id="IPR054350">
    <property type="entry name" value="PurT/PurK_preATP-grasp"/>
</dbReference>
<dbReference type="AlphaFoldDB" id="A0A3A9K4B5"/>
<evidence type="ECO:0000256" key="6">
    <source>
        <dbReference type="RuleBase" id="RU361200"/>
    </source>
</evidence>
<feature type="binding site" evidence="5">
    <location>
        <begin position="269"/>
        <end position="270"/>
    </location>
    <ligand>
        <name>ATP</name>
        <dbReference type="ChEBI" id="CHEBI:30616"/>
    </ligand>
</feature>
<keyword evidence="10" id="KW-1185">Reference proteome</keyword>
<dbReference type="UniPathway" id="UPA00074">
    <property type="reaction ID" value="UER00942"/>
</dbReference>
<feature type="binding site" evidence="5">
    <location>
        <begin position="184"/>
        <end position="187"/>
    </location>
    <ligand>
        <name>ATP</name>
        <dbReference type="ChEBI" id="CHEBI:30616"/>
    </ligand>
</feature>
<dbReference type="HAMAP" id="MF_01928">
    <property type="entry name" value="PurK"/>
    <property type="match status" value="1"/>
</dbReference>
<evidence type="ECO:0000256" key="2">
    <source>
        <dbReference type="ARBA" id="ARBA00022741"/>
    </source>
</evidence>
<dbReference type="PROSITE" id="PS50975">
    <property type="entry name" value="ATP_GRASP"/>
    <property type="match status" value="1"/>
</dbReference>
<dbReference type="FunFam" id="3.40.50.20:FF:000016">
    <property type="entry name" value="N5-carboxyaminoimidazole ribonucleotide synthase"/>
    <property type="match status" value="1"/>
</dbReference>
<dbReference type="Gene3D" id="3.30.470.20">
    <property type="entry name" value="ATP-grasp fold, B domain"/>
    <property type="match status" value="1"/>
</dbReference>
<feature type="binding site" evidence="5">
    <location>
        <position position="148"/>
    </location>
    <ligand>
        <name>ATP</name>
        <dbReference type="ChEBI" id="CHEBI:30616"/>
    </ligand>
</feature>